<comment type="caution">
    <text evidence="1">The sequence shown here is derived from an EMBL/GenBank/DDBJ whole genome shotgun (WGS) entry which is preliminary data.</text>
</comment>
<dbReference type="Proteomes" id="UP001291623">
    <property type="component" value="Unassembled WGS sequence"/>
</dbReference>
<reference evidence="1" key="1">
    <citation type="submission" date="2023-12" db="EMBL/GenBank/DDBJ databases">
        <title>Genome assembly of Anisodus tanguticus.</title>
        <authorList>
            <person name="Wang Y.-J."/>
        </authorList>
    </citation>
    <scope>NUCLEOTIDE SEQUENCE</scope>
    <source>
        <strain evidence="1">KB-2021</strain>
        <tissue evidence="1">Leaf</tissue>
    </source>
</reference>
<sequence>MLILNLCRYDLVLGELWMKTLDPVTMDFSKLTMSFNYQGKHHVLKGVDEQCKLASSKAVNKLPGNEVELFLLQLIPKACSTQVMGCFNSLNMAADAQIPQELD</sequence>
<dbReference type="EMBL" id="JAVYJV010000013">
    <property type="protein sequence ID" value="KAK4356592.1"/>
    <property type="molecule type" value="Genomic_DNA"/>
</dbReference>
<name>A0AAE1RSI0_9SOLA</name>
<protein>
    <submittedName>
        <fullName evidence="1">Uncharacterized protein</fullName>
    </submittedName>
</protein>
<organism evidence="1 2">
    <name type="scientific">Anisodus tanguticus</name>
    <dbReference type="NCBI Taxonomy" id="243964"/>
    <lineage>
        <taxon>Eukaryota</taxon>
        <taxon>Viridiplantae</taxon>
        <taxon>Streptophyta</taxon>
        <taxon>Embryophyta</taxon>
        <taxon>Tracheophyta</taxon>
        <taxon>Spermatophyta</taxon>
        <taxon>Magnoliopsida</taxon>
        <taxon>eudicotyledons</taxon>
        <taxon>Gunneridae</taxon>
        <taxon>Pentapetalae</taxon>
        <taxon>asterids</taxon>
        <taxon>lamiids</taxon>
        <taxon>Solanales</taxon>
        <taxon>Solanaceae</taxon>
        <taxon>Solanoideae</taxon>
        <taxon>Hyoscyameae</taxon>
        <taxon>Anisodus</taxon>
    </lineage>
</organism>
<gene>
    <name evidence="1" type="ORF">RND71_025563</name>
</gene>
<proteinExistence type="predicted"/>
<evidence type="ECO:0000313" key="1">
    <source>
        <dbReference type="EMBL" id="KAK4356592.1"/>
    </source>
</evidence>
<dbReference type="AlphaFoldDB" id="A0AAE1RSI0"/>
<accession>A0AAE1RSI0</accession>
<keyword evidence="2" id="KW-1185">Reference proteome</keyword>
<evidence type="ECO:0000313" key="2">
    <source>
        <dbReference type="Proteomes" id="UP001291623"/>
    </source>
</evidence>